<dbReference type="Proteomes" id="UP000292544">
    <property type="component" value="Unassembled WGS sequence"/>
</dbReference>
<sequence length="133" mass="14755">MRRQLIMFVMAILLSACTTTRYVAVPVSEPDAELGKRQAWLTGIESGDTLVLHTHEGKSYFFTLDKVLHSDDSVGFIPKDRPSMVEIHQMEGRKKMEPVISADDATPVGETEFQLPWWSPSVIAGAAALLLLL</sequence>
<evidence type="ECO:0000313" key="3">
    <source>
        <dbReference type="Proteomes" id="UP000292544"/>
    </source>
</evidence>
<keyword evidence="3" id="KW-1185">Reference proteome</keyword>
<evidence type="ECO:0000256" key="1">
    <source>
        <dbReference type="SAM" id="SignalP"/>
    </source>
</evidence>
<dbReference type="EMBL" id="SHLY01000001">
    <property type="protein sequence ID" value="TAA48569.1"/>
    <property type="molecule type" value="Genomic_DNA"/>
</dbReference>
<organism evidence="2 3">
    <name type="scientific">Corallincola spongiicola</name>
    <dbReference type="NCBI Taxonomy" id="2520508"/>
    <lineage>
        <taxon>Bacteria</taxon>
        <taxon>Pseudomonadati</taxon>
        <taxon>Pseudomonadota</taxon>
        <taxon>Gammaproteobacteria</taxon>
        <taxon>Alteromonadales</taxon>
        <taxon>Psychromonadaceae</taxon>
        <taxon>Corallincola</taxon>
    </lineage>
</organism>
<feature type="signal peptide" evidence="1">
    <location>
        <begin position="1"/>
        <end position="23"/>
    </location>
</feature>
<evidence type="ECO:0000313" key="2">
    <source>
        <dbReference type="EMBL" id="TAA48569.1"/>
    </source>
</evidence>
<reference evidence="3" key="1">
    <citation type="submission" date="2019-02" db="EMBL/GenBank/DDBJ databases">
        <title>Draft genome sequence of Muricauda sp. 176CP4-71.</title>
        <authorList>
            <person name="Park J.-S."/>
        </authorList>
    </citation>
    <scope>NUCLEOTIDE SEQUENCE [LARGE SCALE GENOMIC DNA]</scope>
    <source>
        <strain evidence="3">176GS2-150</strain>
    </source>
</reference>
<gene>
    <name evidence="2" type="ORF">EXY25_04940</name>
</gene>
<protein>
    <submittedName>
        <fullName evidence="2">Uncharacterized protein</fullName>
    </submittedName>
</protein>
<accession>A0ABY1WV17</accession>
<comment type="caution">
    <text evidence="2">The sequence shown here is derived from an EMBL/GenBank/DDBJ whole genome shotgun (WGS) entry which is preliminary data.</text>
</comment>
<dbReference type="PROSITE" id="PS51257">
    <property type="entry name" value="PROKAR_LIPOPROTEIN"/>
    <property type="match status" value="1"/>
</dbReference>
<proteinExistence type="predicted"/>
<name>A0ABY1WV17_9GAMM</name>
<dbReference type="RefSeq" id="WP_165419265.1">
    <property type="nucleotide sequence ID" value="NZ_SHLY01000001.1"/>
</dbReference>
<feature type="chain" id="PRO_5045345491" evidence="1">
    <location>
        <begin position="24"/>
        <end position="133"/>
    </location>
</feature>
<keyword evidence="1" id="KW-0732">Signal</keyword>